<reference evidence="2" key="1">
    <citation type="journal article" date="2020" name="Stud. Mycol.">
        <title>101 Dothideomycetes genomes: A test case for predicting lifestyles and emergence of pathogens.</title>
        <authorList>
            <person name="Haridas S."/>
            <person name="Albert R."/>
            <person name="Binder M."/>
            <person name="Bloem J."/>
            <person name="LaButti K."/>
            <person name="Salamov A."/>
            <person name="Andreopoulos B."/>
            <person name="Baker S."/>
            <person name="Barry K."/>
            <person name="Bills G."/>
            <person name="Bluhm B."/>
            <person name="Cannon C."/>
            <person name="Castanera R."/>
            <person name="Culley D."/>
            <person name="Daum C."/>
            <person name="Ezra D."/>
            <person name="Gonzalez J."/>
            <person name="Henrissat B."/>
            <person name="Kuo A."/>
            <person name="Liang C."/>
            <person name="Lipzen A."/>
            <person name="Lutzoni F."/>
            <person name="Magnuson J."/>
            <person name="Mondo S."/>
            <person name="Nolan M."/>
            <person name="Ohm R."/>
            <person name="Pangilinan J."/>
            <person name="Park H.-J."/>
            <person name="Ramirez L."/>
            <person name="Alfaro M."/>
            <person name="Sun H."/>
            <person name="Tritt A."/>
            <person name="Yoshinaga Y."/>
            <person name="Zwiers L.-H."/>
            <person name="Turgeon B."/>
            <person name="Goodwin S."/>
            <person name="Spatafora J."/>
            <person name="Crous P."/>
            <person name="Grigoriev I."/>
        </authorList>
    </citation>
    <scope>NUCLEOTIDE SEQUENCE [LARGE SCALE GENOMIC DNA]</scope>
    <source>
        <strain evidence="2">CECT 20119</strain>
    </source>
</reference>
<dbReference type="OrthoDB" id="419598at2759"/>
<name>A0A6A6GIS9_9PEZI</name>
<organism evidence="1 2">
    <name type="scientific">Elsinoe ampelina</name>
    <dbReference type="NCBI Taxonomy" id="302913"/>
    <lineage>
        <taxon>Eukaryota</taxon>
        <taxon>Fungi</taxon>
        <taxon>Dikarya</taxon>
        <taxon>Ascomycota</taxon>
        <taxon>Pezizomycotina</taxon>
        <taxon>Dothideomycetes</taxon>
        <taxon>Dothideomycetidae</taxon>
        <taxon>Myriangiales</taxon>
        <taxon>Elsinoaceae</taxon>
        <taxon>Elsinoe</taxon>
    </lineage>
</organism>
<dbReference type="Proteomes" id="UP000799538">
    <property type="component" value="Unassembled WGS sequence"/>
</dbReference>
<dbReference type="EMBL" id="ML992503">
    <property type="protein sequence ID" value="KAF2225654.1"/>
    <property type="molecule type" value="Genomic_DNA"/>
</dbReference>
<evidence type="ECO:0000313" key="2">
    <source>
        <dbReference type="Proteomes" id="UP000799538"/>
    </source>
</evidence>
<dbReference type="AlphaFoldDB" id="A0A6A6GIS9"/>
<gene>
    <name evidence="1" type="ORF">BDZ85DRAFT_279324</name>
</gene>
<protein>
    <submittedName>
        <fullName evidence="1">Uncharacterized protein</fullName>
    </submittedName>
</protein>
<keyword evidence="2" id="KW-1185">Reference proteome</keyword>
<evidence type="ECO:0000313" key="1">
    <source>
        <dbReference type="EMBL" id="KAF2225654.1"/>
    </source>
</evidence>
<sequence>MNGDTRVERYREINASSQTGVATVRALLATDADTHLTGIYRDLSKASPDFATDPRFTAVKDGISPDLTLDFSSTDALSYFPPPLPRPKHPP</sequence>
<accession>A0A6A6GIS9</accession>
<proteinExistence type="predicted"/>